<comment type="caution">
    <text evidence="2">The sequence shown here is derived from an EMBL/GenBank/DDBJ whole genome shotgun (WGS) entry which is preliminary data.</text>
</comment>
<accession>A0ABS7XYS5</accession>
<keyword evidence="1" id="KW-0732">Signal</keyword>
<sequence length="255" mass="29534">MQRIPFTILLLFFIQSSIAQTLRAKVYDATTTVKGIKVYNKTQNRITATDDEGNFSLTAKVGDSIVFESLFHHPKAIAVSSHHFGKTTVFELKKIINELDEVEIESEPEQPVFVLETYNKELQDLIKEDIKRNPHLYVPEEAYYGANILGVLNLVAKLFKRKNRYKAPIYQPITYRQMDSLFNNSALFNDRLLKNEMKIPPGKTKLFFDFCTATDISSELLKENKQMELLELLISNSKTFLKILEEFEKKKLKKD</sequence>
<evidence type="ECO:0000256" key="1">
    <source>
        <dbReference type="SAM" id="SignalP"/>
    </source>
</evidence>
<name>A0ABS7XYS5_9FLAO</name>
<evidence type="ECO:0000313" key="3">
    <source>
        <dbReference type="Proteomes" id="UP001198402"/>
    </source>
</evidence>
<organism evidence="2 3">
    <name type="scientific">Winogradskyella vincentii</name>
    <dbReference type="NCBI Taxonomy" id="2877122"/>
    <lineage>
        <taxon>Bacteria</taxon>
        <taxon>Pseudomonadati</taxon>
        <taxon>Bacteroidota</taxon>
        <taxon>Flavobacteriia</taxon>
        <taxon>Flavobacteriales</taxon>
        <taxon>Flavobacteriaceae</taxon>
        <taxon>Winogradskyella</taxon>
    </lineage>
</organism>
<gene>
    <name evidence="2" type="ORF">LBV24_06260</name>
</gene>
<dbReference type="EMBL" id="JAIUJS010000003">
    <property type="protein sequence ID" value="MCA0152812.1"/>
    <property type="molecule type" value="Genomic_DNA"/>
</dbReference>
<dbReference type="SUPFAM" id="SSF49464">
    <property type="entry name" value="Carboxypeptidase regulatory domain-like"/>
    <property type="match status" value="1"/>
</dbReference>
<dbReference type="InterPro" id="IPR008969">
    <property type="entry name" value="CarboxyPept-like_regulatory"/>
</dbReference>
<feature type="signal peptide" evidence="1">
    <location>
        <begin position="1"/>
        <end position="19"/>
    </location>
</feature>
<dbReference type="RefSeq" id="WP_224477743.1">
    <property type="nucleotide sequence ID" value="NZ_JAIUJS010000003.1"/>
</dbReference>
<proteinExistence type="predicted"/>
<reference evidence="3" key="1">
    <citation type="submission" date="2023-07" db="EMBL/GenBank/DDBJ databases">
        <authorList>
            <person name="Yue Y."/>
        </authorList>
    </citation>
    <scope>NUCLEOTIDE SEQUENCE [LARGE SCALE GENOMIC DNA]</scope>
    <source>
        <strain evidence="3">2Y89</strain>
    </source>
</reference>
<feature type="chain" id="PRO_5045914980" evidence="1">
    <location>
        <begin position="20"/>
        <end position="255"/>
    </location>
</feature>
<dbReference type="Proteomes" id="UP001198402">
    <property type="component" value="Unassembled WGS sequence"/>
</dbReference>
<keyword evidence="3" id="KW-1185">Reference proteome</keyword>
<evidence type="ECO:0000313" key="2">
    <source>
        <dbReference type="EMBL" id="MCA0152812.1"/>
    </source>
</evidence>
<protein>
    <submittedName>
        <fullName evidence="2">Carboxypeptidase-like regulatory domain-containing protein</fullName>
    </submittedName>
</protein>